<feature type="region of interest" description="Disordered" evidence="1">
    <location>
        <begin position="293"/>
        <end position="336"/>
    </location>
</feature>
<name>A0A5C2SIG1_9APHY</name>
<feature type="transmembrane region" description="Helical" evidence="2">
    <location>
        <begin position="207"/>
        <end position="230"/>
    </location>
</feature>
<dbReference type="PANTHER" id="PTHR40465:SF1">
    <property type="entry name" value="DUF6534 DOMAIN-CONTAINING PROTEIN"/>
    <property type="match status" value="1"/>
</dbReference>
<feature type="transmembrane region" description="Helical" evidence="2">
    <location>
        <begin position="101"/>
        <end position="119"/>
    </location>
</feature>
<dbReference type="InterPro" id="IPR045339">
    <property type="entry name" value="DUF6534"/>
</dbReference>
<dbReference type="PANTHER" id="PTHR40465">
    <property type="entry name" value="CHROMOSOME 1, WHOLE GENOME SHOTGUN SEQUENCE"/>
    <property type="match status" value="1"/>
</dbReference>
<sequence length="336" mass="36489">MADASALGYGDVTVMKENLAVLAVGAAINGALFGVFSGQVAFYLRYSYHGDRPFLRGVISAVIILNILHLVLYVYTAWVMLVTAHAAVYDSLDAGLPWSTYAQIFLNSIAVLVIQTFYAHRVWKIGRSIGAIVVLGFLILCTFAGGIVLFTYTLLAVRVTELYLEVVHIEKAVNIMFAITDFALTSCLLCVLIRSNEDGPSPLVKQLAFYTLSTGVLTCVSALAGIILIFCFPDSIMSTIIWYTAASLYSTSLMASLNAREKLRRRAGPSVYTHSHMTEALLTNHTEIVMERRSDQSYVDVEKQPDTEKGKEESSSGGGSVSSDAVATENGAHSAR</sequence>
<dbReference type="EMBL" id="ML122256">
    <property type="protein sequence ID" value="RPD63481.1"/>
    <property type="molecule type" value="Genomic_DNA"/>
</dbReference>
<dbReference type="Pfam" id="PF20152">
    <property type="entry name" value="DUF6534"/>
    <property type="match status" value="1"/>
</dbReference>
<feature type="transmembrane region" description="Helical" evidence="2">
    <location>
        <begin position="236"/>
        <end position="257"/>
    </location>
</feature>
<gene>
    <name evidence="4" type="ORF">L227DRAFT_608715</name>
</gene>
<feature type="compositionally biased region" description="Basic and acidic residues" evidence="1">
    <location>
        <begin position="293"/>
        <end position="314"/>
    </location>
</feature>
<dbReference type="Proteomes" id="UP000313359">
    <property type="component" value="Unassembled WGS sequence"/>
</dbReference>
<feature type="transmembrane region" description="Helical" evidence="2">
    <location>
        <begin position="131"/>
        <end position="155"/>
    </location>
</feature>
<evidence type="ECO:0000256" key="1">
    <source>
        <dbReference type="SAM" id="MobiDB-lite"/>
    </source>
</evidence>
<keyword evidence="2" id="KW-0812">Transmembrane</keyword>
<reference evidence="4" key="1">
    <citation type="journal article" date="2018" name="Genome Biol. Evol.">
        <title>Genomics and development of Lentinus tigrinus, a white-rot wood-decaying mushroom with dimorphic fruiting bodies.</title>
        <authorList>
            <person name="Wu B."/>
            <person name="Xu Z."/>
            <person name="Knudson A."/>
            <person name="Carlson A."/>
            <person name="Chen N."/>
            <person name="Kovaka S."/>
            <person name="LaButti K."/>
            <person name="Lipzen A."/>
            <person name="Pennachio C."/>
            <person name="Riley R."/>
            <person name="Schakwitz W."/>
            <person name="Umezawa K."/>
            <person name="Ohm R.A."/>
            <person name="Grigoriev I.V."/>
            <person name="Nagy L.G."/>
            <person name="Gibbons J."/>
            <person name="Hibbett D."/>
        </authorList>
    </citation>
    <scope>NUCLEOTIDE SEQUENCE [LARGE SCALE GENOMIC DNA]</scope>
    <source>
        <strain evidence="4">ALCF2SS1-6</strain>
    </source>
</reference>
<evidence type="ECO:0000259" key="3">
    <source>
        <dbReference type="Pfam" id="PF20152"/>
    </source>
</evidence>
<feature type="transmembrane region" description="Helical" evidence="2">
    <location>
        <begin position="58"/>
        <end position="81"/>
    </location>
</feature>
<feature type="transmembrane region" description="Helical" evidence="2">
    <location>
        <begin position="20"/>
        <end position="46"/>
    </location>
</feature>
<evidence type="ECO:0000256" key="2">
    <source>
        <dbReference type="SAM" id="Phobius"/>
    </source>
</evidence>
<dbReference type="AlphaFoldDB" id="A0A5C2SIG1"/>
<dbReference type="OrthoDB" id="2535105at2759"/>
<keyword evidence="5" id="KW-1185">Reference proteome</keyword>
<evidence type="ECO:0000313" key="5">
    <source>
        <dbReference type="Proteomes" id="UP000313359"/>
    </source>
</evidence>
<accession>A0A5C2SIG1</accession>
<proteinExistence type="predicted"/>
<keyword evidence="2" id="KW-1133">Transmembrane helix</keyword>
<organism evidence="4 5">
    <name type="scientific">Lentinus tigrinus ALCF2SS1-6</name>
    <dbReference type="NCBI Taxonomy" id="1328759"/>
    <lineage>
        <taxon>Eukaryota</taxon>
        <taxon>Fungi</taxon>
        <taxon>Dikarya</taxon>
        <taxon>Basidiomycota</taxon>
        <taxon>Agaricomycotina</taxon>
        <taxon>Agaricomycetes</taxon>
        <taxon>Polyporales</taxon>
        <taxon>Polyporaceae</taxon>
        <taxon>Lentinus</taxon>
    </lineage>
</organism>
<feature type="domain" description="DUF6534" evidence="3">
    <location>
        <begin position="178"/>
        <end position="261"/>
    </location>
</feature>
<protein>
    <recommendedName>
        <fullName evidence="3">DUF6534 domain-containing protein</fullName>
    </recommendedName>
</protein>
<keyword evidence="2" id="KW-0472">Membrane</keyword>
<dbReference type="STRING" id="1328759.A0A5C2SIG1"/>
<evidence type="ECO:0000313" key="4">
    <source>
        <dbReference type="EMBL" id="RPD63481.1"/>
    </source>
</evidence>
<feature type="transmembrane region" description="Helical" evidence="2">
    <location>
        <begin position="175"/>
        <end position="195"/>
    </location>
</feature>